<dbReference type="EMBL" id="CXSU01000011">
    <property type="protein sequence ID" value="CTQ49016.1"/>
    <property type="molecule type" value="Genomic_DNA"/>
</dbReference>
<feature type="chain" id="PRO_5005808094" evidence="1">
    <location>
        <begin position="29"/>
        <end position="205"/>
    </location>
</feature>
<gene>
    <name evidence="2" type="ORF">JDO7802_01024</name>
</gene>
<evidence type="ECO:0000313" key="3">
    <source>
        <dbReference type="Proteomes" id="UP000049222"/>
    </source>
</evidence>
<proteinExistence type="predicted"/>
<evidence type="ECO:0000313" key="2">
    <source>
        <dbReference type="EMBL" id="CTQ49016.1"/>
    </source>
</evidence>
<name>A0A0M6YIX5_9RHOB</name>
<keyword evidence="1" id="KW-0732">Signal</keyword>
<feature type="signal peptide" evidence="1">
    <location>
        <begin position="1"/>
        <end position="28"/>
    </location>
</feature>
<protein>
    <submittedName>
        <fullName evidence="2">Uncharacterized protein</fullName>
    </submittedName>
</protein>
<keyword evidence="3" id="KW-1185">Reference proteome</keyword>
<organism evidence="2 3">
    <name type="scientific">Jannaschia donghaensis</name>
    <dbReference type="NCBI Taxonomy" id="420998"/>
    <lineage>
        <taxon>Bacteria</taxon>
        <taxon>Pseudomonadati</taxon>
        <taxon>Pseudomonadota</taxon>
        <taxon>Alphaproteobacteria</taxon>
        <taxon>Rhodobacterales</taxon>
        <taxon>Roseobacteraceae</taxon>
        <taxon>Jannaschia</taxon>
    </lineage>
</organism>
<sequence>MMLCHPFSTTVHAALAAALMSSVWPSLAHSQEAPTACLTPAADTDTTLAALATQGWTALPDSTLPQDVADRLVWLYVAHYTTGDTGGEALASIVDLQSRTIKGLARKRDIPTSKTRFLTRHEGAMILFWRAPVPGRFELQCRIALDGPDTPGSDPFARHAMEQVDHGQILTVALDRAALARATGRDVKTAQLVDTYLIYGAEDAR</sequence>
<dbReference type="STRING" id="420998.JDO7802_01024"/>
<dbReference type="AlphaFoldDB" id="A0A0M6YIX5"/>
<reference evidence="2 3" key="1">
    <citation type="submission" date="2015-07" db="EMBL/GenBank/DDBJ databases">
        <authorList>
            <person name="Noorani M."/>
        </authorList>
    </citation>
    <scope>NUCLEOTIDE SEQUENCE [LARGE SCALE GENOMIC DNA]</scope>
    <source>
        <strain evidence="2 3">CECT 7802</strain>
    </source>
</reference>
<evidence type="ECO:0000256" key="1">
    <source>
        <dbReference type="SAM" id="SignalP"/>
    </source>
</evidence>
<dbReference type="Proteomes" id="UP000049222">
    <property type="component" value="Unassembled WGS sequence"/>
</dbReference>
<accession>A0A0M6YIX5</accession>